<reference evidence="3 4" key="1">
    <citation type="submission" date="2020-08" db="EMBL/GenBank/DDBJ databases">
        <title>Genomic Encyclopedia of Type Strains, Phase IV (KMG-V): Genome sequencing to study the core and pangenomes of soil and plant-associated prokaryotes.</title>
        <authorList>
            <person name="Whitman W."/>
        </authorList>
    </citation>
    <scope>NUCLEOTIDE SEQUENCE [LARGE SCALE GENOMIC DNA]</scope>
    <source>
        <strain evidence="1 4">SEMIA 471</strain>
        <strain evidence="2 3">SEMIA 489</strain>
    </source>
</reference>
<dbReference type="PIRSF" id="PIRSF029730">
    <property type="entry name" value="UCP029730"/>
    <property type="match status" value="1"/>
</dbReference>
<evidence type="ECO:0000313" key="4">
    <source>
        <dbReference type="Proteomes" id="UP000557344"/>
    </source>
</evidence>
<gene>
    <name evidence="1" type="ORF">GGE46_000084</name>
    <name evidence="2" type="ORF">GGE57_000084</name>
</gene>
<dbReference type="SUPFAM" id="SSF53187">
    <property type="entry name" value="Zn-dependent exopeptidases"/>
    <property type="match status" value="1"/>
</dbReference>
<dbReference type="Proteomes" id="UP000523431">
    <property type="component" value="Unassembled WGS sequence"/>
</dbReference>
<evidence type="ECO:0000313" key="3">
    <source>
        <dbReference type="Proteomes" id="UP000523431"/>
    </source>
</evidence>
<proteinExistence type="predicted"/>
<dbReference type="EMBL" id="JACIHU010000001">
    <property type="protein sequence ID" value="MBB4477543.1"/>
    <property type="molecule type" value="Genomic_DNA"/>
</dbReference>
<dbReference type="AlphaFoldDB" id="A0A7W7ED62"/>
<protein>
    <submittedName>
        <fullName evidence="2">Putative N-formylglutamate amidohydrolase</fullName>
    </submittedName>
</protein>
<dbReference type="Proteomes" id="UP000557344">
    <property type="component" value="Unassembled WGS sequence"/>
</dbReference>
<dbReference type="InterPro" id="IPR007709">
    <property type="entry name" value="N-FG_amidohydro"/>
</dbReference>
<keyword evidence="2" id="KW-0378">Hydrolase</keyword>
<comment type="caution">
    <text evidence="2">The sequence shown here is derived from an EMBL/GenBank/DDBJ whole genome shotgun (WGS) entry which is preliminary data.</text>
</comment>
<evidence type="ECO:0000313" key="1">
    <source>
        <dbReference type="EMBL" id="MBB4477543.1"/>
    </source>
</evidence>
<dbReference type="EMBL" id="JACIID010000001">
    <property type="protein sequence ID" value="MBB4533375.1"/>
    <property type="molecule type" value="Genomic_DNA"/>
</dbReference>
<sequence length="259" mass="28153">MAPLVLARPKILSEADGDCVGIERTGGRSPVLLVCEHASNTLPVQFGNLGLPGEALASHIAWDPGALSVARGISQGLDATLVYQRFSRLIYDCNRPPSSPGAMPEKSEIYAIPGNKDLTAEEKLARTDALYVPFHDAIRGLIRDRRARGQDSVIVTIHSFTPVYHGRERAVELGILHDEDSLLADRMLDAAAEAPLYRTERNQPYGPEDGVTHTLILHGLSNGLRNVMIEVRNDLISDDVGQGVMADYLKGLLQQSLDA</sequence>
<evidence type="ECO:0000313" key="2">
    <source>
        <dbReference type="EMBL" id="MBB4533375.1"/>
    </source>
</evidence>
<dbReference type="GO" id="GO:0016787">
    <property type="term" value="F:hydrolase activity"/>
    <property type="evidence" value="ECO:0007669"/>
    <property type="project" value="UniProtKB-KW"/>
</dbReference>
<dbReference type="Gene3D" id="3.40.630.40">
    <property type="entry name" value="Zn-dependent exopeptidases"/>
    <property type="match status" value="1"/>
</dbReference>
<dbReference type="InterPro" id="IPR011227">
    <property type="entry name" value="UCP029730"/>
</dbReference>
<organism evidence="2 3">
    <name type="scientific">Rhizobium etli</name>
    <dbReference type="NCBI Taxonomy" id="29449"/>
    <lineage>
        <taxon>Bacteria</taxon>
        <taxon>Pseudomonadati</taxon>
        <taxon>Pseudomonadota</taxon>
        <taxon>Alphaproteobacteria</taxon>
        <taxon>Hyphomicrobiales</taxon>
        <taxon>Rhizobiaceae</taxon>
        <taxon>Rhizobium/Agrobacterium group</taxon>
        <taxon>Rhizobium</taxon>
    </lineage>
</organism>
<dbReference type="Pfam" id="PF05013">
    <property type="entry name" value="FGase"/>
    <property type="match status" value="1"/>
</dbReference>
<accession>A0A7W7ED62</accession>
<name>A0A7W7ED62_RHIET</name>